<name>A0ACD3AQ49_9AGAR</name>
<dbReference type="Proteomes" id="UP000308600">
    <property type="component" value="Unassembled WGS sequence"/>
</dbReference>
<sequence>MLTVLAFLTLQVVAQTTGQSTLSDANPDSATHPNWAPLQQKFGEQLIRGLPYAQPCFSEGFNSTACNTVRAAYTNEGSRANTTAAYIHTQWETCQTTSQQCLLNFLDLNDSSPTKSPQHCQPGSVPSYFIDVKSADDVQYAFQFAKSHQVPLVIRNTGHDYEGRSSAPGSLALWTHHLKNISYNTQFVPQGCSKASPGITVGAGVQWEDAYAFADSHNITIVGGSDKSVGVAGGWLQGGGHSALSNTMGLGVDRVLQYKVVTPDGHLRIANSCQNQDLFFALRGGGGGTFGVVLEATVLASPPVQLQTVIVSFTSQNTTLSKELWQILADSALTWADQGWGGFSMSNLAILINPVMSKDKVSASMKPLLDFAATIQDSATAQDVQVVVTEFPTWKSFFDAFTSDHVASVGSNLAISSRLIPKSSFSTSQSRESLVNALLSANTATPGLIILLTAPASFKPTERTSVTPAWRDSIYHVTAVATWNWNATTEEKKASYRKSSASIDNLRKITPDAAYVNEADVYEPNYQEAFWGDNYAELLQIKNKYDPDHLLDCWHCVGWNPRSSRYSCYLDV</sequence>
<organism evidence="1 2">
    <name type="scientific">Pluteus cervinus</name>
    <dbReference type="NCBI Taxonomy" id="181527"/>
    <lineage>
        <taxon>Eukaryota</taxon>
        <taxon>Fungi</taxon>
        <taxon>Dikarya</taxon>
        <taxon>Basidiomycota</taxon>
        <taxon>Agaricomycotina</taxon>
        <taxon>Agaricomycetes</taxon>
        <taxon>Agaricomycetidae</taxon>
        <taxon>Agaricales</taxon>
        <taxon>Pluteineae</taxon>
        <taxon>Pluteaceae</taxon>
        <taxon>Pluteus</taxon>
    </lineage>
</organism>
<evidence type="ECO:0000313" key="2">
    <source>
        <dbReference type="Proteomes" id="UP000308600"/>
    </source>
</evidence>
<keyword evidence="2" id="KW-1185">Reference proteome</keyword>
<proteinExistence type="predicted"/>
<protein>
    <submittedName>
        <fullName evidence="1">FAD-binding domain-containing protein</fullName>
    </submittedName>
</protein>
<dbReference type="EMBL" id="ML208376">
    <property type="protein sequence ID" value="TFK67439.1"/>
    <property type="molecule type" value="Genomic_DNA"/>
</dbReference>
<gene>
    <name evidence="1" type="ORF">BDN72DRAFT_898987</name>
</gene>
<evidence type="ECO:0000313" key="1">
    <source>
        <dbReference type="EMBL" id="TFK67439.1"/>
    </source>
</evidence>
<reference evidence="1 2" key="1">
    <citation type="journal article" date="2019" name="Nat. Ecol. Evol.">
        <title>Megaphylogeny resolves global patterns of mushroom evolution.</title>
        <authorList>
            <person name="Varga T."/>
            <person name="Krizsan K."/>
            <person name="Foldi C."/>
            <person name="Dima B."/>
            <person name="Sanchez-Garcia M."/>
            <person name="Sanchez-Ramirez S."/>
            <person name="Szollosi G.J."/>
            <person name="Szarkandi J.G."/>
            <person name="Papp V."/>
            <person name="Albert L."/>
            <person name="Andreopoulos W."/>
            <person name="Angelini C."/>
            <person name="Antonin V."/>
            <person name="Barry K.W."/>
            <person name="Bougher N.L."/>
            <person name="Buchanan P."/>
            <person name="Buyck B."/>
            <person name="Bense V."/>
            <person name="Catcheside P."/>
            <person name="Chovatia M."/>
            <person name="Cooper J."/>
            <person name="Damon W."/>
            <person name="Desjardin D."/>
            <person name="Finy P."/>
            <person name="Geml J."/>
            <person name="Haridas S."/>
            <person name="Hughes K."/>
            <person name="Justo A."/>
            <person name="Karasinski D."/>
            <person name="Kautmanova I."/>
            <person name="Kiss B."/>
            <person name="Kocsube S."/>
            <person name="Kotiranta H."/>
            <person name="LaButti K.M."/>
            <person name="Lechner B.E."/>
            <person name="Liimatainen K."/>
            <person name="Lipzen A."/>
            <person name="Lukacs Z."/>
            <person name="Mihaltcheva S."/>
            <person name="Morgado L.N."/>
            <person name="Niskanen T."/>
            <person name="Noordeloos M.E."/>
            <person name="Ohm R.A."/>
            <person name="Ortiz-Santana B."/>
            <person name="Ovrebo C."/>
            <person name="Racz N."/>
            <person name="Riley R."/>
            <person name="Savchenko A."/>
            <person name="Shiryaev A."/>
            <person name="Soop K."/>
            <person name="Spirin V."/>
            <person name="Szebenyi C."/>
            <person name="Tomsovsky M."/>
            <person name="Tulloss R.E."/>
            <person name="Uehling J."/>
            <person name="Grigoriev I.V."/>
            <person name="Vagvolgyi C."/>
            <person name="Papp T."/>
            <person name="Martin F.M."/>
            <person name="Miettinen O."/>
            <person name="Hibbett D.S."/>
            <person name="Nagy L.G."/>
        </authorList>
    </citation>
    <scope>NUCLEOTIDE SEQUENCE [LARGE SCALE GENOMIC DNA]</scope>
    <source>
        <strain evidence="1 2">NL-1719</strain>
    </source>
</reference>
<accession>A0ACD3AQ49</accession>